<keyword evidence="1" id="KW-0812">Transmembrane</keyword>
<feature type="transmembrane region" description="Helical" evidence="1">
    <location>
        <begin position="243"/>
        <end position="260"/>
    </location>
</feature>
<evidence type="ECO:0000256" key="1">
    <source>
        <dbReference type="SAM" id="Phobius"/>
    </source>
</evidence>
<sequence>MPTRAHPLDADYGVPVSANLSSTALPADPTAHDAPRRLRALDGLRLVAASVVLLYHLTGVDHDYWGATSSDAFPILNEVSRYGFLGVQAFFVISGFAIVMTCYDRPLGSFVASRIGRLFPAYWAAIAITAVLQVFWHGGRTPSAIDTLLNLTMVQDPFGGTSVQVVFWTLLVELKFYLLIGVLVAVGITRGRLIAFAMLWPLVGQLAQTNDATFLTALLFPDYAPYFSLGILLFLVFRDGNDAMVWFGLAVNAILCLRLLNRYAGRASELVGGTVLPAVCIAVFLGLVALIWLATVGPLADLRWRWLTTAGALTYPLYLVHSQFGYAVVDVLHDRLDRWVVLGLAVAVPFVLAWAVWRWVERPLGPRLRRGIDRGLSVVPGATGRRTTSRG</sequence>
<proteinExistence type="predicted"/>
<feature type="transmembrane region" description="Helical" evidence="1">
    <location>
        <begin position="82"/>
        <end position="103"/>
    </location>
</feature>
<dbReference type="Proteomes" id="UP001321475">
    <property type="component" value="Chromosome"/>
</dbReference>
<evidence type="ECO:0000259" key="2">
    <source>
        <dbReference type="Pfam" id="PF01757"/>
    </source>
</evidence>
<gene>
    <name evidence="3" type="ORF">GCM10025865_21850</name>
</gene>
<dbReference type="PANTHER" id="PTHR23028:SF53">
    <property type="entry name" value="ACYL_TRANSF_3 DOMAIN-CONTAINING PROTEIN"/>
    <property type="match status" value="1"/>
</dbReference>
<feature type="transmembrane region" description="Helical" evidence="1">
    <location>
        <begin position="115"/>
        <end position="136"/>
    </location>
</feature>
<keyword evidence="1" id="KW-0472">Membrane</keyword>
<dbReference type="RefSeq" id="WP_286217282.1">
    <property type="nucleotide sequence ID" value="NZ_AP027729.1"/>
</dbReference>
<feature type="transmembrane region" description="Helical" evidence="1">
    <location>
        <begin position="212"/>
        <end position="237"/>
    </location>
</feature>
<dbReference type="EMBL" id="AP027729">
    <property type="protein sequence ID" value="BDZ42886.1"/>
    <property type="molecule type" value="Genomic_DNA"/>
</dbReference>
<keyword evidence="4" id="KW-1185">Reference proteome</keyword>
<dbReference type="InterPro" id="IPR002656">
    <property type="entry name" value="Acyl_transf_3_dom"/>
</dbReference>
<dbReference type="GO" id="GO:0016746">
    <property type="term" value="F:acyltransferase activity"/>
    <property type="evidence" value="ECO:0007669"/>
    <property type="project" value="UniProtKB-KW"/>
</dbReference>
<keyword evidence="1" id="KW-1133">Transmembrane helix</keyword>
<feature type="transmembrane region" description="Helical" evidence="1">
    <location>
        <begin position="176"/>
        <end position="200"/>
    </location>
</feature>
<feature type="domain" description="Acyltransferase 3" evidence="2">
    <location>
        <begin position="40"/>
        <end position="357"/>
    </location>
</feature>
<evidence type="ECO:0000313" key="3">
    <source>
        <dbReference type="EMBL" id="BDZ42886.1"/>
    </source>
</evidence>
<evidence type="ECO:0000313" key="4">
    <source>
        <dbReference type="Proteomes" id="UP001321475"/>
    </source>
</evidence>
<feature type="transmembrane region" description="Helical" evidence="1">
    <location>
        <begin position="44"/>
        <end position="62"/>
    </location>
</feature>
<reference evidence="4" key="1">
    <citation type="journal article" date="2019" name="Int. J. Syst. Evol. Microbiol.">
        <title>The Global Catalogue of Microorganisms (GCM) 10K type strain sequencing project: providing services to taxonomists for standard genome sequencing and annotation.</title>
        <authorList>
            <consortium name="The Broad Institute Genomics Platform"/>
            <consortium name="The Broad Institute Genome Sequencing Center for Infectious Disease"/>
            <person name="Wu L."/>
            <person name="Ma J."/>
        </authorList>
    </citation>
    <scope>NUCLEOTIDE SEQUENCE [LARGE SCALE GENOMIC DNA]</scope>
    <source>
        <strain evidence="4">NBRC 108565</strain>
    </source>
</reference>
<accession>A0ABM8G457</accession>
<name>A0ABM8G457_9CELL</name>
<feature type="transmembrane region" description="Helical" evidence="1">
    <location>
        <begin position="272"/>
        <end position="294"/>
    </location>
</feature>
<feature type="transmembrane region" description="Helical" evidence="1">
    <location>
        <begin position="339"/>
        <end position="360"/>
    </location>
</feature>
<keyword evidence="3" id="KW-0808">Transferase</keyword>
<keyword evidence="3" id="KW-0012">Acyltransferase</keyword>
<dbReference type="InterPro" id="IPR050879">
    <property type="entry name" value="Acyltransferase_3"/>
</dbReference>
<organism evidence="3 4">
    <name type="scientific">Paraoerskovia sediminicola</name>
    <dbReference type="NCBI Taxonomy" id="1138587"/>
    <lineage>
        <taxon>Bacteria</taxon>
        <taxon>Bacillati</taxon>
        <taxon>Actinomycetota</taxon>
        <taxon>Actinomycetes</taxon>
        <taxon>Micrococcales</taxon>
        <taxon>Cellulomonadaceae</taxon>
        <taxon>Paraoerskovia</taxon>
    </lineage>
</organism>
<dbReference type="Pfam" id="PF01757">
    <property type="entry name" value="Acyl_transf_3"/>
    <property type="match status" value="1"/>
</dbReference>
<dbReference type="PANTHER" id="PTHR23028">
    <property type="entry name" value="ACETYLTRANSFERASE"/>
    <property type="match status" value="1"/>
</dbReference>
<protein>
    <submittedName>
        <fullName evidence="3">Acyltransferase</fullName>
    </submittedName>
</protein>